<protein>
    <submittedName>
        <fullName evidence="1">(northern house mosquito) hypothetical protein</fullName>
    </submittedName>
</protein>
<accession>A0A8D8BTD3</accession>
<dbReference type="EMBL" id="HBUE01084486">
    <property type="protein sequence ID" value="CAG6479107.1"/>
    <property type="molecule type" value="Transcribed_RNA"/>
</dbReference>
<sequence length="242" mass="27979">MIVHRFAQHRHGFVQQLVDHRLARLRNRAPPHRPTVRFLVVKAIPITFVHQHVPLVVVLDDLVVERPHRIRELQLDVGRNVTQTGPAVVTARRWRRIRNFEPWQDFLQRVLAVGHLEELPIGGHVDRNGAAPVRATLPNPTPVLAAVRVRVAISAVQQHVSAHPTAHDFVRIFEVDLFFHSKRMHDNRLKRLFRKWFRWMVVRPQNMTENLSVGFGSDRCTTLQSLPVVAGPRDRVTLGSRR</sequence>
<evidence type="ECO:0000313" key="1">
    <source>
        <dbReference type="EMBL" id="CAG6479107.1"/>
    </source>
</evidence>
<dbReference type="AlphaFoldDB" id="A0A8D8BTD3"/>
<proteinExistence type="predicted"/>
<organism evidence="1">
    <name type="scientific">Culex pipiens</name>
    <name type="common">House mosquito</name>
    <dbReference type="NCBI Taxonomy" id="7175"/>
    <lineage>
        <taxon>Eukaryota</taxon>
        <taxon>Metazoa</taxon>
        <taxon>Ecdysozoa</taxon>
        <taxon>Arthropoda</taxon>
        <taxon>Hexapoda</taxon>
        <taxon>Insecta</taxon>
        <taxon>Pterygota</taxon>
        <taxon>Neoptera</taxon>
        <taxon>Endopterygota</taxon>
        <taxon>Diptera</taxon>
        <taxon>Nematocera</taxon>
        <taxon>Culicoidea</taxon>
        <taxon>Culicidae</taxon>
        <taxon>Culicinae</taxon>
        <taxon>Culicini</taxon>
        <taxon>Culex</taxon>
        <taxon>Culex</taxon>
    </lineage>
</organism>
<name>A0A8D8BTD3_CULPI</name>
<reference evidence="1" key="1">
    <citation type="submission" date="2021-05" db="EMBL/GenBank/DDBJ databases">
        <authorList>
            <person name="Alioto T."/>
            <person name="Alioto T."/>
            <person name="Gomez Garrido J."/>
        </authorList>
    </citation>
    <scope>NUCLEOTIDE SEQUENCE</scope>
</reference>